<comment type="similarity">
    <text evidence="2">Belongs to the amino acid/polyamine transporter 2 family. Amino acid/auxin permease (AAAP) (TC 2.A.18.1) subfamily.</text>
</comment>
<keyword evidence="9" id="KW-0927">Auxin signaling pathway</keyword>
<dbReference type="InterPro" id="IPR013057">
    <property type="entry name" value="AA_transpt_TM"/>
</dbReference>
<reference evidence="15 16" key="1">
    <citation type="submission" date="2020-10" db="EMBL/GenBank/DDBJ databases">
        <title>Plant Genome Project.</title>
        <authorList>
            <person name="Zhang R.-G."/>
        </authorList>
    </citation>
    <scope>NUCLEOTIDE SEQUENCE [LARGE SCALE GENOMIC DNA]</scope>
    <source>
        <strain evidence="15">FAFU-HL-1</strain>
        <tissue evidence="15">Leaf</tissue>
    </source>
</reference>
<evidence type="ECO:0000256" key="10">
    <source>
        <dbReference type="ARBA" id="ARBA00045588"/>
    </source>
</evidence>
<feature type="region of interest" description="Disordered" evidence="12">
    <location>
        <begin position="1"/>
        <end position="56"/>
    </location>
</feature>
<dbReference type="OrthoDB" id="655540at2759"/>
<evidence type="ECO:0000256" key="6">
    <source>
        <dbReference type="ARBA" id="ARBA00022970"/>
    </source>
</evidence>
<proteinExistence type="inferred from homology"/>
<keyword evidence="4 13" id="KW-0812">Transmembrane</keyword>
<feature type="compositionally biased region" description="Acidic residues" evidence="12">
    <location>
        <begin position="29"/>
        <end position="38"/>
    </location>
</feature>
<feature type="transmembrane region" description="Helical" evidence="13">
    <location>
        <begin position="230"/>
        <end position="254"/>
    </location>
</feature>
<feature type="transmembrane region" description="Helical" evidence="13">
    <location>
        <begin position="557"/>
        <end position="581"/>
    </location>
</feature>
<evidence type="ECO:0000259" key="14">
    <source>
        <dbReference type="Pfam" id="PF01490"/>
    </source>
</evidence>
<name>A0A835MU13_9ROSI</name>
<comment type="similarity">
    <text evidence="11">Belongs to the amino acid/polyamine transporter 2 family. Amino acid/auxin permease (AAAP) (TC 2.A.18.5) subfamily.</text>
</comment>
<dbReference type="GO" id="GO:0006865">
    <property type="term" value="P:amino acid transport"/>
    <property type="evidence" value="ECO:0007669"/>
    <property type="project" value="UniProtKB-KW"/>
</dbReference>
<protein>
    <recommendedName>
        <fullName evidence="14">Amino acid transporter transmembrane domain-containing protein</fullName>
    </recommendedName>
</protein>
<evidence type="ECO:0000256" key="5">
    <source>
        <dbReference type="ARBA" id="ARBA00022847"/>
    </source>
</evidence>
<comment type="subcellular location">
    <subcellularLocation>
        <location evidence="1">Endomembrane system</location>
        <topology evidence="1">Multi-pass membrane protein</topology>
    </subcellularLocation>
</comment>
<dbReference type="Pfam" id="PF01490">
    <property type="entry name" value="Aa_trans"/>
    <property type="match status" value="1"/>
</dbReference>
<evidence type="ECO:0000256" key="3">
    <source>
        <dbReference type="ARBA" id="ARBA00022448"/>
    </source>
</evidence>
<dbReference type="FunFam" id="1.20.1740.10:FF:000047">
    <property type="entry name" value="Amino acid transporter AVT1A"/>
    <property type="match status" value="1"/>
</dbReference>
<evidence type="ECO:0000313" key="15">
    <source>
        <dbReference type="EMBL" id="KAF9676654.1"/>
    </source>
</evidence>
<feature type="transmembrane region" description="Helical" evidence="13">
    <location>
        <begin position="275"/>
        <end position="297"/>
    </location>
</feature>
<dbReference type="GO" id="GO:0012505">
    <property type="term" value="C:endomembrane system"/>
    <property type="evidence" value="ECO:0007669"/>
    <property type="project" value="UniProtKB-SubCell"/>
</dbReference>
<keyword evidence="7 13" id="KW-1133">Transmembrane helix</keyword>
<dbReference type="EMBL" id="JADGMS010000008">
    <property type="protein sequence ID" value="KAF9676654.1"/>
    <property type="molecule type" value="Genomic_DNA"/>
</dbReference>
<sequence>MKNSVSDQSFYIESEEEDEENELGRDGQGEEDNNESDSDNSLADDDRQQSKIGLYNTSWPQSYRQSIDLYSSVPSPSLTFLGTPTLSRLGSSFLSSSLTRRYTPESLPSAAKPLLYKPEEEQLPPQRRSSLSLLAPITSRRSSVIRKDEKPSQVSHGLPMSRQSSFGQAVINGKLRITQRKMLWTLADTYTLAYVKFSLAINCKSSWLGLNVLCGVGILSTPYAAKEGGWLGLIILLIFAVLSFYTGMLLRYCLDSEPGLETYPDIGQAAFGTTGRIVISIILYVELYACCVEYIILESDNLSSLFPNAHISLGGFEMDSHHLFALMTTLAVLPTVWLRDLSVLSYISAGGVVASVLVVFSLFWAGLVDDVGIHSKGTVLNLGTLPVAIGLYGYCYSGHAVFPNIYTSMAQPSRFPTVLLACFSICTLMYAGVAYMGYTMFGESTESQFTLNLPHDLAVSKVAVWTTVVNPFTKYALTMSPVAMSLEELIPSNHRKSHMYAICIRTALVISTLLVGLAIPFFGLVMSLIGSLLTMLVTLILPCACFLSILRGKATRLQGVACIIIIAVGIVSSVFGTHSALSKIIESLSG</sequence>
<evidence type="ECO:0000256" key="2">
    <source>
        <dbReference type="ARBA" id="ARBA00005590"/>
    </source>
</evidence>
<gene>
    <name evidence="15" type="ORF">SADUNF_Sadunf08G0025600</name>
</gene>
<evidence type="ECO:0000256" key="13">
    <source>
        <dbReference type="SAM" id="Phobius"/>
    </source>
</evidence>
<evidence type="ECO:0000256" key="11">
    <source>
        <dbReference type="ARBA" id="ARBA00049662"/>
    </source>
</evidence>
<keyword evidence="16" id="KW-1185">Reference proteome</keyword>
<feature type="transmembrane region" description="Helical" evidence="13">
    <location>
        <begin position="498"/>
        <end position="522"/>
    </location>
</feature>
<evidence type="ECO:0000256" key="4">
    <source>
        <dbReference type="ARBA" id="ARBA00022692"/>
    </source>
</evidence>
<keyword evidence="5" id="KW-0769">Symport</keyword>
<keyword evidence="6" id="KW-0029">Amino-acid transport</keyword>
<feature type="transmembrane region" description="Helical" evidence="13">
    <location>
        <begin position="528"/>
        <end position="550"/>
    </location>
</feature>
<comment type="function">
    <text evidence="10">Carrier protein involved in proton-driven auxin influx. Mediates the formation of auxin gradient from developing leaves (site of auxin biosynthesis) to tips by contributing to the loading of auxin in vascular tissues and facilitating acropetal (base to tip) auxin transport within inner tissues of the root apex, and basipetal (tip to base) auxin transport within outer tissues of the root apex. May be involved in lateral roots and nodules formation.</text>
</comment>
<evidence type="ECO:0000256" key="9">
    <source>
        <dbReference type="ARBA" id="ARBA00023294"/>
    </source>
</evidence>
<feature type="domain" description="Amino acid transporter transmembrane" evidence="14">
    <location>
        <begin position="204"/>
        <end position="578"/>
    </location>
</feature>
<feature type="transmembrane region" description="Helical" evidence="13">
    <location>
        <begin position="418"/>
        <end position="438"/>
    </location>
</feature>
<comment type="caution">
    <text evidence="15">The sequence shown here is derived from an EMBL/GenBank/DDBJ whole genome shotgun (WGS) entry which is preliminary data.</text>
</comment>
<dbReference type="GO" id="GO:0009734">
    <property type="term" value="P:auxin-activated signaling pathway"/>
    <property type="evidence" value="ECO:0007669"/>
    <property type="project" value="UniProtKB-KW"/>
</dbReference>
<evidence type="ECO:0000313" key="16">
    <source>
        <dbReference type="Proteomes" id="UP000657918"/>
    </source>
</evidence>
<accession>A0A835MU13</accession>
<feature type="compositionally biased region" description="Polar residues" evidence="12">
    <location>
        <begin position="1"/>
        <end position="11"/>
    </location>
</feature>
<feature type="transmembrane region" description="Helical" evidence="13">
    <location>
        <begin position="343"/>
        <end position="365"/>
    </location>
</feature>
<evidence type="ECO:0000256" key="1">
    <source>
        <dbReference type="ARBA" id="ARBA00004127"/>
    </source>
</evidence>
<keyword evidence="3" id="KW-0813">Transport</keyword>
<evidence type="ECO:0000256" key="8">
    <source>
        <dbReference type="ARBA" id="ARBA00023136"/>
    </source>
</evidence>
<dbReference type="PANTHER" id="PTHR48017">
    <property type="entry name" value="OS05G0424000 PROTEIN-RELATED"/>
    <property type="match status" value="1"/>
</dbReference>
<organism evidence="15 16">
    <name type="scientific">Salix dunnii</name>
    <dbReference type="NCBI Taxonomy" id="1413687"/>
    <lineage>
        <taxon>Eukaryota</taxon>
        <taxon>Viridiplantae</taxon>
        <taxon>Streptophyta</taxon>
        <taxon>Embryophyta</taxon>
        <taxon>Tracheophyta</taxon>
        <taxon>Spermatophyta</taxon>
        <taxon>Magnoliopsida</taxon>
        <taxon>eudicotyledons</taxon>
        <taxon>Gunneridae</taxon>
        <taxon>Pentapetalae</taxon>
        <taxon>rosids</taxon>
        <taxon>fabids</taxon>
        <taxon>Malpighiales</taxon>
        <taxon>Salicaceae</taxon>
        <taxon>Saliceae</taxon>
        <taxon>Salix</taxon>
    </lineage>
</organism>
<dbReference type="AlphaFoldDB" id="A0A835MU13"/>
<evidence type="ECO:0000256" key="7">
    <source>
        <dbReference type="ARBA" id="ARBA00022989"/>
    </source>
</evidence>
<keyword evidence="8 13" id="KW-0472">Membrane</keyword>
<dbReference type="Proteomes" id="UP000657918">
    <property type="component" value="Chromosome 8"/>
</dbReference>
<dbReference type="GO" id="GO:0015293">
    <property type="term" value="F:symporter activity"/>
    <property type="evidence" value="ECO:0007669"/>
    <property type="project" value="UniProtKB-KW"/>
</dbReference>
<feature type="transmembrane region" description="Helical" evidence="13">
    <location>
        <begin position="385"/>
        <end position="406"/>
    </location>
</feature>
<evidence type="ECO:0000256" key="12">
    <source>
        <dbReference type="SAM" id="MobiDB-lite"/>
    </source>
</evidence>